<gene>
    <name evidence="17" type="ORF">QQS21_007639</name>
</gene>
<dbReference type="PANTHER" id="PTHR11177">
    <property type="entry name" value="CHITINASE"/>
    <property type="match status" value="1"/>
</dbReference>
<dbReference type="InterPro" id="IPR036861">
    <property type="entry name" value="Endochitinase-like_sf"/>
</dbReference>
<evidence type="ECO:0000256" key="5">
    <source>
        <dbReference type="ARBA" id="ARBA00022801"/>
    </source>
</evidence>
<evidence type="ECO:0000256" key="4">
    <source>
        <dbReference type="ARBA" id="ARBA00022669"/>
    </source>
</evidence>
<keyword evidence="11" id="KW-1015">Disulfide bond</keyword>
<dbReference type="InterPro" id="IPR050314">
    <property type="entry name" value="Glycosyl_Hydrlase_18"/>
</dbReference>
<keyword evidence="14" id="KW-0732">Signal</keyword>
<evidence type="ECO:0000256" key="12">
    <source>
        <dbReference type="RuleBase" id="RU000489"/>
    </source>
</evidence>
<evidence type="ECO:0000259" key="15">
    <source>
        <dbReference type="PROSITE" id="PS50941"/>
    </source>
</evidence>
<dbReference type="CDD" id="cd00598">
    <property type="entry name" value="GH18_chitinase-like"/>
    <property type="match status" value="1"/>
</dbReference>
<comment type="similarity">
    <text evidence="13">Belongs to the glycosyl hydrolase 18 family.</text>
</comment>
<feature type="domain" description="Chitin-binding type-1" evidence="15">
    <location>
        <begin position="101"/>
        <end position="149"/>
    </location>
</feature>
<keyword evidence="8" id="KW-0119">Carbohydrate metabolism</keyword>
<evidence type="ECO:0000256" key="11">
    <source>
        <dbReference type="PROSITE-ProRule" id="PRU00261"/>
    </source>
</evidence>
<dbReference type="InterPro" id="IPR018371">
    <property type="entry name" value="Chitin-binding_1_CS"/>
</dbReference>
<evidence type="ECO:0000256" key="14">
    <source>
        <dbReference type="SAM" id="SignalP"/>
    </source>
</evidence>
<comment type="catalytic activity">
    <reaction evidence="1">
        <text>Random endo-hydrolysis of N-acetyl-beta-D-glucosaminide (1-&gt;4)-beta-linkages in chitin and chitodextrins.</text>
        <dbReference type="EC" id="3.2.1.14"/>
    </reaction>
</comment>
<protein>
    <recommendedName>
        <fullName evidence="19">Chitinase</fullName>
    </recommendedName>
</protein>
<evidence type="ECO:0000313" key="17">
    <source>
        <dbReference type="EMBL" id="KAK2594663.1"/>
    </source>
</evidence>
<feature type="disulfide bond" evidence="11">
    <location>
        <begin position="118"/>
        <end position="130"/>
    </location>
</feature>
<feature type="signal peptide" evidence="14">
    <location>
        <begin position="1"/>
        <end position="18"/>
    </location>
</feature>
<dbReference type="GO" id="GO:0008061">
    <property type="term" value="F:chitin binding"/>
    <property type="evidence" value="ECO:0007669"/>
    <property type="project" value="UniProtKB-UniRule"/>
</dbReference>
<keyword evidence="4 11" id="KW-0147">Chitin-binding</keyword>
<dbReference type="Pfam" id="PF00187">
    <property type="entry name" value="Chitin_bind_1"/>
    <property type="match status" value="1"/>
</dbReference>
<dbReference type="Gene3D" id="3.20.20.80">
    <property type="entry name" value="Glycosidases"/>
    <property type="match status" value="1"/>
</dbReference>
<proteinExistence type="inferred from homology"/>
<comment type="caution">
    <text evidence="11">Lacks conserved residue(s) required for the propagation of feature annotation.</text>
</comment>
<keyword evidence="6" id="KW-0146">Chitin degradation</keyword>
<accession>A0AAJ0CMR6</accession>
<dbReference type="PROSITE" id="PS51257">
    <property type="entry name" value="PROKAR_LIPOPROTEIN"/>
    <property type="match status" value="1"/>
</dbReference>
<keyword evidence="18" id="KW-1185">Reference proteome</keyword>
<comment type="caution">
    <text evidence="17">The sequence shown here is derived from an EMBL/GenBank/DDBJ whole genome shotgun (WGS) entry which is preliminary data.</text>
</comment>
<dbReference type="Proteomes" id="UP001251528">
    <property type="component" value="Unassembled WGS sequence"/>
</dbReference>
<evidence type="ECO:0000313" key="18">
    <source>
        <dbReference type="Proteomes" id="UP001251528"/>
    </source>
</evidence>
<feature type="disulfide bond" evidence="11">
    <location>
        <begin position="123"/>
        <end position="137"/>
    </location>
</feature>
<organism evidence="17 18">
    <name type="scientific">Conoideocrella luteorostrata</name>
    <dbReference type="NCBI Taxonomy" id="1105319"/>
    <lineage>
        <taxon>Eukaryota</taxon>
        <taxon>Fungi</taxon>
        <taxon>Dikarya</taxon>
        <taxon>Ascomycota</taxon>
        <taxon>Pezizomycotina</taxon>
        <taxon>Sordariomycetes</taxon>
        <taxon>Hypocreomycetidae</taxon>
        <taxon>Hypocreales</taxon>
        <taxon>Clavicipitaceae</taxon>
        <taxon>Conoideocrella</taxon>
    </lineage>
</organism>
<dbReference type="PANTHER" id="PTHR11177:SF333">
    <property type="entry name" value="CHITINASE"/>
    <property type="match status" value="1"/>
</dbReference>
<evidence type="ECO:0000256" key="9">
    <source>
        <dbReference type="ARBA" id="ARBA00023295"/>
    </source>
</evidence>
<dbReference type="GO" id="GO:0006032">
    <property type="term" value="P:chitin catabolic process"/>
    <property type="evidence" value="ECO:0007669"/>
    <property type="project" value="UniProtKB-KW"/>
</dbReference>
<dbReference type="PROSITE" id="PS50941">
    <property type="entry name" value="CHIT_BIND_I_2"/>
    <property type="match status" value="1"/>
</dbReference>
<evidence type="ECO:0000259" key="16">
    <source>
        <dbReference type="PROSITE" id="PS51910"/>
    </source>
</evidence>
<comment type="subcellular location">
    <subcellularLocation>
        <location evidence="2">Secreted</location>
    </subcellularLocation>
</comment>
<dbReference type="SMART" id="SM00270">
    <property type="entry name" value="ChtBD1"/>
    <property type="match status" value="1"/>
</dbReference>
<dbReference type="SUPFAM" id="SSF51445">
    <property type="entry name" value="(Trans)glycosidases"/>
    <property type="match status" value="1"/>
</dbReference>
<keyword evidence="5 12" id="KW-0378">Hydrolase</keyword>
<feature type="domain" description="GH18" evidence="16">
    <location>
        <begin position="156"/>
        <end position="280"/>
    </location>
</feature>
<dbReference type="GO" id="GO:0005576">
    <property type="term" value="C:extracellular region"/>
    <property type="evidence" value="ECO:0007669"/>
    <property type="project" value="UniProtKB-SubCell"/>
</dbReference>
<keyword evidence="9 12" id="KW-0326">Glycosidase</keyword>
<feature type="chain" id="PRO_5042477619" description="Chitinase" evidence="14">
    <location>
        <begin position="19"/>
        <end position="280"/>
    </location>
</feature>
<evidence type="ECO:0000256" key="13">
    <source>
        <dbReference type="RuleBase" id="RU004453"/>
    </source>
</evidence>
<evidence type="ECO:0000256" key="1">
    <source>
        <dbReference type="ARBA" id="ARBA00000822"/>
    </source>
</evidence>
<evidence type="ECO:0000256" key="2">
    <source>
        <dbReference type="ARBA" id="ARBA00004613"/>
    </source>
</evidence>
<dbReference type="PROSITE" id="PS01095">
    <property type="entry name" value="GH18_1"/>
    <property type="match status" value="1"/>
</dbReference>
<dbReference type="AlphaFoldDB" id="A0AAJ0CMR6"/>
<dbReference type="CDD" id="cd00035">
    <property type="entry name" value="ChtBD1"/>
    <property type="match status" value="1"/>
</dbReference>
<dbReference type="PROSITE" id="PS51910">
    <property type="entry name" value="GH18_2"/>
    <property type="match status" value="1"/>
</dbReference>
<dbReference type="InterPro" id="IPR001579">
    <property type="entry name" value="Glyco_hydro_18_chit_AS"/>
</dbReference>
<dbReference type="PROSITE" id="PS00026">
    <property type="entry name" value="CHIT_BIND_I_1"/>
    <property type="match status" value="1"/>
</dbReference>
<evidence type="ECO:0000256" key="7">
    <source>
        <dbReference type="ARBA" id="ARBA00023026"/>
    </source>
</evidence>
<dbReference type="Pfam" id="PF00704">
    <property type="entry name" value="Glyco_hydro_18"/>
    <property type="match status" value="1"/>
</dbReference>
<dbReference type="GO" id="GO:0008843">
    <property type="term" value="F:endochitinase activity"/>
    <property type="evidence" value="ECO:0007669"/>
    <property type="project" value="UniProtKB-EC"/>
</dbReference>
<sequence length="280" mass="30708">MALRFLCVGLSLASCCRALNLDSFAGQAETHVLEKKIVDAPKNDAVQMMKVAAAAEENDYSCTASRQCKIGCCKLDKQGVGVCGLGPDFCGKDCHSTCNYKSECDPGWGAQWSNATKCPLNVCCSKFGFCGTTADFCGGAAVASPQCSQEQRTSDKRTIGYYEGWNYQRPCGNMEPEDIPLGYYTHINFAFALINPKTFRMDVMDAGTASRYKRVSALKAKQNNLQVWIAIGGWAMNDPGPYRTTFSDLAKSESAQDAFFESLMNFLQVNDFDGVDLDWE</sequence>
<name>A0AAJ0CMR6_9HYPO</name>
<keyword evidence="7" id="KW-0843">Virulence</keyword>
<dbReference type="InterPro" id="IPR017853">
    <property type="entry name" value="GH"/>
</dbReference>
<dbReference type="GO" id="GO:0000272">
    <property type="term" value="P:polysaccharide catabolic process"/>
    <property type="evidence" value="ECO:0007669"/>
    <property type="project" value="UniProtKB-KW"/>
</dbReference>
<dbReference type="EMBL" id="JASWJB010000160">
    <property type="protein sequence ID" value="KAK2594663.1"/>
    <property type="molecule type" value="Genomic_DNA"/>
</dbReference>
<dbReference type="Gene3D" id="3.30.60.10">
    <property type="entry name" value="Endochitinase-like"/>
    <property type="match status" value="1"/>
</dbReference>
<dbReference type="InterPro" id="IPR001002">
    <property type="entry name" value="Chitin-bd_1"/>
</dbReference>
<evidence type="ECO:0000256" key="3">
    <source>
        <dbReference type="ARBA" id="ARBA00022525"/>
    </source>
</evidence>
<reference evidence="17" key="1">
    <citation type="submission" date="2023-06" db="EMBL/GenBank/DDBJ databases">
        <title>Conoideocrella luteorostrata (Hypocreales: Clavicipitaceae), a potential biocontrol fungus for elongate hemlock scale in United States Christmas tree production areas.</title>
        <authorList>
            <person name="Barrett H."/>
            <person name="Lovett B."/>
            <person name="Macias A.M."/>
            <person name="Stajich J.E."/>
            <person name="Kasson M.T."/>
        </authorList>
    </citation>
    <scope>NUCLEOTIDE SEQUENCE</scope>
    <source>
        <strain evidence="17">ARSEF 14590</strain>
    </source>
</reference>
<evidence type="ECO:0000256" key="6">
    <source>
        <dbReference type="ARBA" id="ARBA00023024"/>
    </source>
</evidence>
<dbReference type="InterPro" id="IPR001223">
    <property type="entry name" value="Glyco_hydro18_cat"/>
</dbReference>
<evidence type="ECO:0000256" key="10">
    <source>
        <dbReference type="ARBA" id="ARBA00023326"/>
    </source>
</evidence>
<dbReference type="SUPFAM" id="SSF57016">
    <property type="entry name" value="Plant lectins/antimicrobial peptides"/>
    <property type="match status" value="1"/>
</dbReference>
<keyword evidence="10" id="KW-0624">Polysaccharide degradation</keyword>
<evidence type="ECO:0000256" key="8">
    <source>
        <dbReference type="ARBA" id="ARBA00023277"/>
    </source>
</evidence>
<evidence type="ECO:0008006" key="19">
    <source>
        <dbReference type="Google" id="ProtNLM"/>
    </source>
</evidence>
<keyword evidence="3" id="KW-0964">Secreted</keyword>